<evidence type="ECO:0000256" key="1">
    <source>
        <dbReference type="SAM" id="MobiDB-lite"/>
    </source>
</evidence>
<dbReference type="Proteomes" id="UP000689129">
    <property type="component" value="Unassembled WGS sequence"/>
</dbReference>
<gene>
    <name evidence="2" type="ORF">HYQ45_018977</name>
</gene>
<feature type="region of interest" description="Disordered" evidence="1">
    <location>
        <begin position="189"/>
        <end position="220"/>
    </location>
</feature>
<name>A0A8I3AJW5_VERLO</name>
<evidence type="ECO:0000313" key="3">
    <source>
        <dbReference type="Proteomes" id="UP000689129"/>
    </source>
</evidence>
<comment type="caution">
    <text evidence="2">The sequence shown here is derived from an EMBL/GenBank/DDBJ whole genome shotgun (WGS) entry which is preliminary data.</text>
</comment>
<feature type="compositionally biased region" description="Polar residues" evidence="1">
    <location>
        <begin position="77"/>
        <end position="88"/>
    </location>
</feature>
<evidence type="ECO:0000313" key="2">
    <source>
        <dbReference type="EMBL" id="KAG7126360.1"/>
    </source>
</evidence>
<dbReference type="AlphaFoldDB" id="A0A8I3AJW5"/>
<dbReference type="OrthoDB" id="4855672at2759"/>
<feature type="region of interest" description="Disordered" evidence="1">
    <location>
        <begin position="59"/>
        <end position="88"/>
    </location>
</feature>
<organism evidence="2 3">
    <name type="scientific">Verticillium longisporum</name>
    <name type="common">Verticillium dahliae var. longisporum</name>
    <dbReference type="NCBI Taxonomy" id="100787"/>
    <lineage>
        <taxon>Eukaryota</taxon>
        <taxon>Fungi</taxon>
        <taxon>Dikarya</taxon>
        <taxon>Ascomycota</taxon>
        <taxon>Pezizomycotina</taxon>
        <taxon>Sordariomycetes</taxon>
        <taxon>Hypocreomycetidae</taxon>
        <taxon>Glomerellales</taxon>
        <taxon>Plectosphaerellaceae</taxon>
        <taxon>Verticillium</taxon>
    </lineage>
</organism>
<dbReference type="EMBL" id="JAEMWZ010000305">
    <property type="protein sequence ID" value="KAG7126360.1"/>
    <property type="molecule type" value="Genomic_DNA"/>
</dbReference>
<sequence>MTTSPRWGQGWRDDGRFKYAQFKQLLEQSAGKCDWSCCPKPTPPDVEATAAATDEEVRVSMENSSPMEEPSKLRDGPTNSAFEDETTAQSNLVRTRMKNLAAAWNVPFQQVVADFGIITENCSRTIHRLKRWPRQAVLEALPPRKGQSYKPADFKRVCENLDARSARGSSNNPTVLDPSYTSPIGKAYAGSAKRPLHDSPRCLTDGTTKRRRTSPPSLHHSQMVEVFRRLGSLYGIEVVTSDEIPPGPSLGAGSAALIPIRVGSRYMLGHVSGGLACAYFFGFDDIELCHARIRNFYDKRSNGEIVT</sequence>
<proteinExistence type="predicted"/>
<reference evidence="2" key="1">
    <citation type="journal article" date="2021" name="Mol. Plant Pathol.">
        <title>A 20-kb lineage-specific genomic region tames virulence in pathogenic amphidiploid Verticillium longisporum.</title>
        <authorList>
            <person name="Harting R."/>
            <person name="Starke J."/>
            <person name="Kusch H."/>
            <person name="Poggeler S."/>
            <person name="Maurus I."/>
            <person name="Schluter R."/>
            <person name="Landesfeind M."/>
            <person name="Bulla I."/>
            <person name="Nowrousian M."/>
            <person name="de Jonge R."/>
            <person name="Stahlhut G."/>
            <person name="Hoff K.J."/>
            <person name="Asshauer K.P."/>
            <person name="Thurmer A."/>
            <person name="Stanke M."/>
            <person name="Daniel R."/>
            <person name="Morgenstern B."/>
            <person name="Thomma B.P.H.J."/>
            <person name="Kronstad J.W."/>
            <person name="Braus-Stromeyer S.A."/>
            <person name="Braus G.H."/>
        </authorList>
    </citation>
    <scope>NUCLEOTIDE SEQUENCE</scope>
    <source>
        <strain evidence="2">Vl32</strain>
    </source>
</reference>
<protein>
    <submittedName>
        <fullName evidence="2">Uncharacterized protein</fullName>
    </submittedName>
</protein>
<accession>A0A8I3AJW5</accession>